<accession>A0A978V4G9</accession>
<name>A0A978V4G9_ZIZJJ</name>
<dbReference type="Proteomes" id="UP000813462">
    <property type="component" value="Unassembled WGS sequence"/>
</dbReference>
<evidence type="ECO:0000313" key="4">
    <source>
        <dbReference type="EMBL" id="KAH7522252.1"/>
    </source>
</evidence>
<dbReference type="GO" id="GO:0016491">
    <property type="term" value="F:oxidoreductase activity"/>
    <property type="evidence" value="ECO:0007669"/>
    <property type="project" value="UniProtKB-KW"/>
</dbReference>
<dbReference type="SUPFAM" id="SSF51430">
    <property type="entry name" value="NAD(P)-linked oxidoreductase"/>
    <property type="match status" value="1"/>
</dbReference>
<evidence type="ECO:0000313" key="5">
    <source>
        <dbReference type="Proteomes" id="UP000813462"/>
    </source>
</evidence>
<dbReference type="PANTHER" id="PTHR43625:SF65">
    <property type="entry name" value="NADP-DEPENDENT OXIDOREDUCTASE DOMAIN-CONTAINING PROTEIN"/>
    <property type="match status" value="1"/>
</dbReference>
<dbReference type="InterPro" id="IPR023210">
    <property type="entry name" value="NADP_OxRdtase_dom"/>
</dbReference>
<gene>
    <name evidence="4" type="ORF">FEM48_Zijuj07G0118800</name>
</gene>
<reference evidence="4" key="1">
    <citation type="journal article" date="2021" name="Front. Plant Sci.">
        <title>Chromosome-Scale Genome Assembly for Chinese Sour Jujube and Insights Into Its Genome Evolution and Domestication Signature.</title>
        <authorList>
            <person name="Shen L.-Y."/>
            <person name="Luo H."/>
            <person name="Wang X.-L."/>
            <person name="Wang X.-M."/>
            <person name="Qiu X.-J."/>
            <person name="Liu H."/>
            <person name="Zhou S.-S."/>
            <person name="Jia K.-H."/>
            <person name="Nie S."/>
            <person name="Bao Y.-T."/>
            <person name="Zhang R.-G."/>
            <person name="Yun Q.-Z."/>
            <person name="Chai Y.-H."/>
            <person name="Lu J.-Y."/>
            <person name="Li Y."/>
            <person name="Zhao S.-W."/>
            <person name="Mao J.-F."/>
            <person name="Jia S.-G."/>
            <person name="Mao Y.-M."/>
        </authorList>
    </citation>
    <scope>NUCLEOTIDE SEQUENCE</scope>
    <source>
        <strain evidence="4">AT0</strain>
        <tissue evidence="4">Leaf</tissue>
    </source>
</reference>
<feature type="domain" description="NADP-dependent oxidoreductase" evidence="3">
    <location>
        <begin position="1"/>
        <end position="71"/>
    </location>
</feature>
<dbReference type="Pfam" id="PF00248">
    <property type="entry name" value="Aldo_ket_red"/>
    <property type="match status" value="1"/>
</dbReference>
<dbReference type="Gene3D" id="3.20.20.100">
    <property type="entry name" value="NADP-dependent oxidoreductase domain"/>
    <property type="match status" value="1"/>
</dbReference>
<sequence>MGELKKLEDEGKIKYIGLSEPSLDTITALEMEYSLWTHDIENEIIPLCRLAVISTYSPLGRGLFGGKAILESLPSESLLLSSQVKSLSIYLSMTEASKLEHLSMDTYGKIDVEFQSEVLDILARHETKFERINTTLQMILIDLQDLRIQLVQQPMEHDLNSFHKGDSS</sequence>
<dbReference type="PANTHER" id="PTHR43625">
    <property type="entry name" value="AFLATOXIN B1 ALDEHYDE REDUCTASE"/>
    <property type="match status" value="1"/>
</dbReference>
<proteinExistence type="predicted"/>
<dbReference type="InterPro" id="IPR036812">
    <property type="entry name" value="NAD(P)_OxRdtase_dom_sf"/>
</dbReference>
<dbReference type="InterPro" id="IPR050791">
    <property type="entry name" value="Aldo-Keto_reductase"/>
</dbReference>
<keyword evidence="2" id="KW-0560">Oxidoreductase</keyword>
<protein>
    <recommendedName>
        <fullName evidence="3">NADP-dependent oxidoreductase domain-containing protein</fullName>
    </recommendedName>
</protein>
<evidence type="ECO:0000256" key="1">
    <source>
        <dbReference type="ARBA" id="ARBA00022857"/>
    </source>
</evidence>
<dbReference type="GO" id="GO:0005737">
    <property type="term" value="C:cytoplasm"/>
    <property type="evidence" value="ECO:0007669"/>
    <property type="project" value="TreeGrafter"/>
</dbReference>
<organism evidence="4 5">
    <name type="scientific">Ziziphus jujuba var. spinosa</name>
    <dbReference type="NCBI Taxonomy" id="714518"/>
    <lineage>
        <taxon>Eukaryota</taxon>
        <taxon>Viridiplantae</taxon>
        <taxon>Streptophyta</taxon>
        <taxon>Embryophyta</taxon>
        <taxon>Tracheophyta</taxon>
        <taxon>Spermatophyta</taxon>
        <taxon>Magnoliopsida</taxon>
        <taxon>eudicotyledons</taxon>
        <taxon>Gunneridae</taxon>
        <taxon>Pentapetalae</taxon>
        <taxon>rosids</taxon>
        <taxon>fabids</taxon>
        <taxon>Rosales</taxon>
        <taxon>Rhamnaceae</taxon>
        <taxon>Paliureae</taxon>
        <taxon>Ziziphus</taxon>
    </lineage>
</organism>
<evidence type="ECO:0000256" key="2">
    <source>
        <dbReference type="ARBA" id="ARBA00023002"/>
    </source>
</evidence>
<evidence type="ECO:0000259" key="3">
    <source>
        <dbReference type="Pfam" id="PF00248"/>
    </source>
</evidence>
<comment type="caution">
    <text evidence="4">The sequence shown here is derived from an EMBL/GenBank/DDBJ whole genome shotgun (WGS) entry which is preliminary data.</text>
</comment>
<dbReference type="EMBL" id="JAEACU010000007">
    <property type="protein sequence ID" value="KAH7522252.1"/>
    <property type="molecule type" value="Genomic_DNA"/>
</dbReference>
<keyword evidence="1" id="KW-0521">NADP</keyword>
<dbReference type="AlphaFoldDB" id="A0A978V4G9"/>